<dbReference type="Proteomes" id="UP000790709">
    <property type="component" value="Unassembled WGS sequence"/>
</dbReference>
<comment type="caution">
    <text evidence="1">The sequence shown here is derived from an EMBL/GenBank/DDBJ whole genome shotgun (WGS) entry which is preliminary data.</text>
</comment>
<sequence>WPSVFTGIQIIVNRSTPAHRDSGSSASMYDLLISLGRGHNATLEINDLQSSLQYAPGAAIALTGRVL</sequence>
<evidence type="ECO:0000313" key="1">
    <source>
        <dbReference type="EMBL" id="KAH7918516.1"/>
    </source>
</evidence>
<feature type="non-terminal residue" evidence="1">
    <location>
        <position position="67"/>
    </location>
</feature>
<reference evidence="1" key="1">
    <citation type="journal article" date="2021" name="New Phytol.">
        <title>Evolutionary innovations through gain and loss of genes in the ectomycorrhizal Boletales.</title>
        <authorList>
            <person name="Wu G."/>
            <person name="Miyauchi S."/>
            <person name="Morin E."/>
            <person name="Kuo A."/>
            <person name="Drula E."/>
            <person name="Varga T."/>
            <person name="Kohler A."/>
            <person name="Feng B."/>
            <person name="Cao Y."/>
            <person name="Lipzen A."/>
            <person name="Daum C."/>
            <person name="Hundley H."/>
            <person name="Pangilinan J."/>
            <person name="Johnson J."/>
            <person name="Barry K."/>
            <person name="LaButti K."/>
            <person name="Ng V."/>
            <person name="Ahrendt S."/>
            <person name="Min B."/>
            <person name="Choi I.G."/>
            <person name="Park H."/>
            <person name="Plett J.M."/>
            <person name="Magnuson J."/>
            <person name="Spatafora J.W."/>
            <person name="Nagy L.G."/>
            <person name="Henrissat B."/>
            <person name="Grigoriev I.V."/>
            <person name="Yang Z.L."/>
            <person name="Xu J."/>
            <person name="Martin F.M."/>
        </authorList>
    </citation>
    <scope>NUCLEOTIDE SEQUENCE</scope>
    <source>
        <strain evidence="1">KUC20120723A-06</strain>
    </source>
</reference>
<accession>A0ACB8AY95</accession>
<feature type="non-terminal residue" evidence="1">
    <location>
        <position position="1"/>
    </location>
</feature>
<organism evidence="1 2">
    <name type="scientific">Leucogyrophana mollusca</name>
    <dbReference type="NCBI Taxonomy" id="85980"/>
    <lineage>
        <taxon>Eukaryota</taxon>
        <taxon>Fungi</taxon>
        <taxon>Dikarya</taxon>
        <taxon>Basidiomycota</taxon>
        <taxon>Agaricomycotina</taxon>
        <taxon>Agaricomycetes</taxon>
        <taxon>Agaricomycetidae</taxon>
        <taxon>Boletales</taxon>
        <taxon>Boletales incertae sedis</taxon>
        <taxon>Leucogyrophana</taxon>
    </lineage>
</organism>
<proteinExistence type="predicted"/>
<keyword evidence="2" id="KW-1185">Reference proteome</keyword>
<protein>
    <submittedName>
        <fullName evidence="1">Uncharacterized protein</fullName>
    </submittedName>
</protein>
<dbReference type="EMBL" id="MU266775">
    <property type="protein sequence ID" value="KAH7918516.1"/>
    <property type="molecule type" value="Genomic_DNA"/>
</dbReference>
<gene>
    <name evidence="1" type="ORF">BV22DRAFT_984542</name>
</gene>
<name>A0ACB8AY95_9AGAM</name>
<evidence type="ECO:0000313" key="2">
    <source>
        <dbReference type="Proteomes" id="UP000790709"/>
    </source>
</evidence>